<organism evidence="1">
    <name type="scientific">hydrothermal vent metagenome</name>
    <dbReference type="NCBI Taxonomy" id="652676"/>
    <lineage>
        <taxon>unclassified sequences</taxon>
        <taxon>metagenomes</taxon>
        <taxon>ecological metagenomes</taxon>
    </lineage>
</organism>
<sequence length="174" mass="19193">MTDTPFAQLIAVADTYGTHSLENYSAIRSLAERLRDGFCKHLNADDGECVYLVPPTGGFAAEAHGSDAFSVAGRGVLPLEPISFGLAVRVSSKADWLRVVFVCEVRANQLRVQIDGGDDFDLPVKLTDEAVAQIFEPLYLHIHDWFAERIKQFEQGSYGSRDIGFEIINLASKE</sequence>
<name>A0A3B0R9S0_9ZZZZ</name>
<reference evidence="1" key="1">
    <citation type="submission" date="2018-06" db="EMBL/GenBank/DDBJ databases">
        <authorList>
            <person name="Zhirakovskaya E."/>
        </authorList>
    </citation>
    <scope>NUCLEOTIDE SEQUENCE</scope>
</reference>
<protein>
    <submittedName>
        <fullName evidence="1">Uncharacterized protein</fullName>
    </submittedName>
</protein>
<gene>
    <name evidence="1" type="ORF">MNBD_ALPHA06-485</name>
</gene>
<dbReference type="AlphaFoldDB" id="A0A3B0R9S0"/>
<proteinExistence type="predicted"/>
<evidence type="ECO:0000313" key="1">
    <source>
        <dbReference type="EMBL" id="VAV88227.1"/>
    </source>
</evidence>
<dbReference type="EMBL" id="UOEE01000060">
    <property type="protein sequence ID" value="VAV88227.1"/>
    <property type="molecule type" value="Genomic_DNA"/>
</dbReference>
<accession>A0A3B0R9S0</accession>